<keyword evidence="3" id="KW-1003">Cell membrane</keyword>
<dbReference type="SUPFAM" id="SSF90123">
    <property type="entry name" value="ABC transporter transmembrane region"/>
    <property type="match status" value="1"/>
</dbReference>
<keyword evidence="10 12" id="KW-0472">Membrane</keyword>
<keyword evidence="7 15" id="KW-0067">ATP-binding</keyword>
<dbReference type="Pfam" id="PF00005">
    <property type="entry name" value="ABC_tran"/>
    <property type="match status" value="1"/>
</dbReference>
<dbReference type="InterPro" id="IPR003439">
    <property type="entry name" value="ABC_transporter-like_ATP-bd"/>
</dbReference>
<keyword evidence="5 12" id="KW-0812">Transmembrane</keyword>
<dbReference type="Proteomes" id="UP000011666">
    <property type="component" value="Unassembled WGS sequence"/>
</dbReference>
<keyword evidence="8" id="KW-1278">Translocase</keyword>
<dbReference type="CDD" id="cd07346">
    <property type="entry name" value="ABC_6TM_exporters"/>
    <property type="match status" value="1"/>
</dbReference>
<evidence type="ECO:0000256" key="10">
    <source>
        <dbReference type="ARBA" id="ARBA00023136"/>
    </source>
</evidence>
<dbReference type="Gene3D" id="3.40.50.300">
    <property type="entry name" value="P-loop containing nucleotide triphosphate hydrolases"/>
    <property type="match status" value="1"/>
</dbReference>
<dbReference type="PANTHER" id="PTHR24221:SF654">
    <property type="entry name" value="ATP-BINDING CASSETTE SUB-FAMILY B MEMBER 6"/>
    <property type="match status" value="1"/>
</dbReference>
<dbReference type="Gene3D" id="1.20.1560.10">
    <property type="entry name" value="ABC transporter type 1, transmembrane domain"/>
    <property type="match status" value="1"/>
</dbReference>
<dbReference type="PROSITE" id="PS50893">
    <property type="entry name" value="ABC_TRANSPORTER_2"/>
    <property type="match status" value="1"/>
</dbReference>
<dbReference type="OrthoDB" id="9806127at2"/>
<reference evidence="15 16" key="1">
    <citation type="submission" date="2013-01" db="EMBL/GenBank/DDBJ databases">
        <title>Whole genome shotgun sequence of Gordonia soli NBRC 108243.</title>
        <authorList>
            <person name="Isaki-Nakamura S."/>
            <person name="Hosoyama A."/>
            <person name="Tsuchikane K."/>
            <person name="Ando Y."/>
            <person name="Baba S."/>
            <person name="Ohji S."/>
            <person name="Hamada M."/>
            <person name="Tamura T."/>
            <person name="Yamazoe A."/>
            <person name="Yamazaki S."/>
            <person name="Fujita N."/>
        </authorList>
    </citation>
    <scope>NUCLEOTIDE SEQUENCE [LARGE SCALE GENOMIC DNA]</scope>
    <source>
        <strain evidence="15 16">NBRC 108243</strain>
    </source>
</reference>
<evidence type="ECO:0000256" key="2">
    <source>
        <dbReference type="ARBA" id="ARBA00022448"/>
    </source>
</evidence>
<evidence type="ECO:0000259" key="14">
    <source>
        <dbReference type="PROSITE" id="PS50929"/>
    </source>
</evidence>
<dbReference type="GO" id="GO:0140359">
    <property type="term" value="F:ABC-type transporter activity"/>
    <property type="evidence" value="ECO:0007669"/>
    <property type="project" value="InterPro"/>
</dbReference>
<dbReference type="SUPFAM" id="SSF52540">
    <property type="entry name" value="P-loop containing nucleoside triphosphate hydrolases"/>
    <property type="match status" value="1"/>
</dbReference>
<keyword evidence="16" id="KW-1185">Reference proteome</keyword>
<evidence type="ECO:0000256" key="3">
    <source>
        <dbReference type="ARBA" id="ARBA00022475"/>
    </source>
</evidence>
<gene>
    <name evidence="15" type="ORF">GS4_38_00620</name>
</gene>
<name>M0QQV9_9ACTN</name>
<evidence type="ECO:0000256" key="5">
    <source>
        <dbReference type="ARBA" id="ARBA00022692"/>
    </source>
</evidence>
<dbReference type="RefSeq" id="WP_007624865.1">
    <property type="nucleotide sequence ID" value="NZ_BANX01000038.1"/>
</dbReference>
<feature type="domain" description="ABC transporter" evidence="13">
    <location>
        <begin position="386"/>
        <end position="619"/>
    </location>
</feature>
<dbReference type="eggNOG" id="COG1132">
    <property type="taxonomic scope" value="Bacteria"/>
</dbReference>
<evidence type="ECO:0000313" key="15">
    <source>
        <dbReference type="EMBL" id="GAC70656.1"/>
    </source>
</evidence>
<evidence type="ECO:0000256" key="1">
    <source>
        <dbReference type="ARBA" id="ARBA00004429"/>
    </source>
</evidence>
<sequence>MAETAEASRPRPTDDAIVDVGDDWALAGVTDALPPDRVALRAQAKRDKVAAKELLEPVAPSISRAAILVAISGVAAVVPFILIVEVCRELLRDPVDTGVITTLLIAAFVVLAFRGLLQVVGLVWTHRIDAGFQLSLRRRLAAKAGRLPLGWFTDRSSADVKRLLSDDVEALHYLIAHVRLEVVNATVTPLVILVYLFVADWRLALVTLIPLVAYGFALSAMMSPANTLLLGEFTRGQQGVERTAVEFVDGISVVRVFGRTRKAYGAYAGAVNRYADALAAWKLPMTKLQSAADILLAPVFLTLVVTAAAVGMAALDWIDPVDLVPFLLVGVGLGASVVGLGYGFQSLREGAAAARRIRELETTPELPDAVAATADVSRDDKPAGRVRFEGVAFGYDPKRTVVSGVDVELEPGTVTALVGPSGSGKTTLARLLARFHDVTDGAITIDGHDIRSMSLRDLYQTVGFVFQDVQLIRGTVADNLRLARPDATVADLEHAIRVAQIHDRIAELPRGLDSEIGVDVTFSGGEAQRLSIARTLLADSRVLVLDEATAFADPESEAAVQDALASVIADRTVLVIAHRLHTITEVDQILVLSDGAIVERGTHDQLVAGDGLYRRLWQSNEDALAILADSGEGVDR</sequence>
<evidence type="ECO:0000259" key="13">
    <source>
        <dbReference type="PROSITE" id="PS50893"/>
    </source>
</evidence>
<accession>M0QQV9</accession>
<comment type="caution">
    <text evidence="15">The sequence shown here is derived from an EMBL/GenBank/DDBJ whole genome shotgun (WGS) entry which is preliminary data.</text>
</comment>
<dbReference type="SMART" id="SM00382">
    <property type="entry name" value="AAA"/>
    <property type="match status" value="1"/>
</dbReference>
<feature type="transmembrane region" description="Helical" evidence="12">
    <location>
        <begin position="65"/>
        <end position="87"/>
    </location>
</feature>
<evidence type="ECO:0000256" key="7">
    <source>
        <dbReference type="ARBA" id="ARBA00022840"/>
    </source>
</evidence>
<dbReference type="InterPro" id="IPR011527">
    <property type="entry name" value="ABC1_TM_dom"/>
</dbReference>
<comment type="similarity">
    <text evidence="11">Belongs to the ABC transporter superfamily. Siderophore-Fe(3+) uptake transporter (SIUT) (TC 3.A.1.21) family.</text>
</comment>
<dbReference type="Pfam" id="PF00664">
    <property type="entry name" value="ABC_membrane"/>
    <property type="match status" value="1"/>
</dbReference>
<dbReference type="GO" id="GO:0005886">
    <property type="term" value="C:plasma membrane"/>
    <property type="evidence" value="ECO:0007669"/>
    <property type="project" value="UniProtKB-SubCell"/>
</dbReference>
<dbReference type="FunFam" id="3.40.50.300:FF:000221">
    <property type="entry name" value="Multidrug ABC transporter ATP-binding protein"/>
    <property type="match status" value="1"/>
</dbReference>
<organism evidence="15 16">
    <name type="scientific">Gordonia soli NBRC 108243</name>
    <dbReference type="NCBI Taxonomy" id="1223545"/>
    <lineage>
        <taxon>Bacteria</taxon>
        <taxon>Bacillati</taxon>
        <taxon>Actinomycetota</taxon>
        <taxon>Actinomycetes</taxon>
        <taxon>Mycobacteriales</taxon>
        <taxon>Gordoniaceae</taxon>
        <taxon>Gordonia</taxon>
    </lineage>
</organism>
<dbReference type="EMBL" id="BANX01000038">
    <property type="protein sequence ID" value="GAC70656.1"/>
    <property type="molecule type" value="Genomic_DNA"/>
</dbReference>
<feature type="transmembrane region" description="Helical" evidence="12">
    <location>
        <begin position="99"/>
        <end position="124"/>
    </location>
</feature>
<evidence type="ECO:0000256" key="12">
    <source>
        <dbReference type="SAM" id="Phobius"/>
    </source>
</evidence>
<feature type="domain" description="ABC transmembrane type-1" evidence="14">
    <location>
        <begin position="65"/>
        <end position="349"/>
    </location>
</feature>
<proteinExistence type="inferred from homology"/>
<feature type="transmembrane region" description="Helical" evidence="12">
    <location>
        <begin position="294"/>
        <end position="318"/>
    </location>
</feature>
<dbReference type="PROSITE" id="PS50929">
    <property type="entry name" value="ABC_TM1F"/>
    <property type="match status" value="1"/>
</dbReference>
<dbReference type="InterPro" id="IPR017871">
    <property type="entry name" value="ABC_transporter-like_CS"/>
</dbReference>
<feature type="transmembrane region" description="Helical" evidence="12">
    <location>
        <begin position="324"/>
        <end position="344"/>
    </location>
</feature>
<keyword evidence="2" id="KW-0813">Transport</keyword>
<evidence type="ECO:0000256" key="8">
    <source>
        <dbReference type="ARBA" id="ARBA00022967"/>
    </source>
</evidence>
<keyword evidence="9 12" id="KW-1133">Transmembrane helix</keyword>
<evidence type="ECO:0000256" key="6">
    <source>
        <dbReference type="ARBA" id="ARBA00022741"/>
    </source>
</evidence>
<evidence type="ECO:0000256" key="9">
    <source>
        <dbReference type="ARBA" id="ARBA00022989"/>
    </source>
</evidence>
<feature type="transmembrane region" description="Helical" evidence="12">
    <location>
        <begin position="192"/>
        <end position="217"/>
    </location>
</feature>
<keyword evidence="4" id="KW-0997">Cell inner membrane</keyword>
<dbReference type="PANTHER" id="PTHR24221">
    <property type="entry name" value="ATP-BINDING CASSETTE SUB-FAMILY B"/>
    <property type="match status" value="1"/>
</dbReference>
<comment type="subcellular location">
    <subcellularLocation>
        <location evidence="1">Cell inner membrane</location>
        <topology evidence="1">Multi-pass membrane protein</topology>
    </subcellularLocation>
</comment>
<dbReference type="InterPro" id="IPR036640">
    <property type="entry name" value="ABC1_TM_sf"/>
</dbReference>
<dbReference type="InterPro" id="IPR003593">
    <property type="entry name" value="AAA+_ATPase"/>
</dbReference>
<evidence type="ECO:0000256" key="4">
    <source>
        <dbReference type="ARBA" id="ARBA00022519"/>
    </source>
</evidence>
<dbReference type="PROSITE" id="PS00211">
    <property type="entry name" value="ABC_TRANSPORTER_1"/>
    <property type="match status" value="1"/>
</dbReference>
<dbReference type="STRING" id="1223545.GS4_38_00620"/>
<evidence type="ECO:0000256" key="11">
    <source>
        <dbReference type="ARBA" id="ARBA00023455"/>
    </source>
</evidence>
<dbReference type="InterPro" id="IPR027417">
    <property type="entry name" value="P-loop_NTPase"/>
</dbReference>
<dbReference type="GO" id="GO:0016887">
    <property type="term" value="F:ATP hydrolysis activity"/>
    <property type="evidence" value="ECO:0007669"/>
    <property type="project" value="InterPro"/>
</dbReference>
<dbReference type="GO" id="GO:0005524">
    <property type="term" value="F:ATP binding"/>
    <property type="evidence" value="ECO:0007669"/>
    <property type="project" value="UniProtKB-KW"/>
</dbReference>
<dbReference type="InterPro" id="IPR039421">
    <property type="entry name" value="Type_1_exporter"/>
</dbReference>
<protein>
    <submittedName>
        <fullName evidence="15">Putative ABC transporter permease/ATP-binding protein</fullName>
    </submittedName>
</protein>
<dbReference type="AlphaFoldDB" id="M0QQV9"/>
<keyword evidence="6" id="KW-0547">Nucleotide-binding</keyword>
<evidence type="ECO:0000313" key="16">
    <source>
        <dbReference type="Proteomes" id="UP000011666"/>
    </source>
</evidence>